<protein>
    <submittedName>
        <fullName evidence="3">Uncharacterized protein</fullName>
    </submittedName>
</protein>
<dbReference type="EMBL" id="CYKH01000944">
    <property type="protein sequence ID" value="CUG71086.1"/>
    <property type="molecule type" value="Genomic_DNA"/>
</dbReference>
<feature type="compositionally biased region" description="Low complexity" evidence="2">
    <location>
        <begin position="190"/>
        <end position="202"/>
    </location>
</feature>
<feature type="compositionally biased region" description="Low complexity" evidence="2">
    <location>
        <begin position="261"/>
        <end position="276"/>
    </location>
</feature>
<evidence type="ECO:0000256" key="1">
    <source>
        <dbReference type="SAM" id="Coils"/>
    </source>
</evidence>
<dbReference type="Proteomes" id="UP000051952">
    <property type="component" value="Unassembled WGS sequence"/>
</dbReference>
<feature type="region of interest" description="Disordered" evidence="2">
    <location>
        <begin position="52"/>
        <end position="123"/>
    </location>
</feature>
<keyword evidence="4" id="KW-1185">Reference proteome</keyword>
<feature type="compositionally biased region" description="Low complexity" evidence="2">
    <location>
        <begin position="827"/>
        <end position="843"/>
    </location>
</feature>
<feature type="compositionally biased region" description="Low complexity" evidence="2">
    <location>
        <begin position="872"/>
        <end position="881"/>
    </location>
</feature>
<feature type="compositionally biased region" description="Polar residues" evidence="2">
    <location>
        <begin position="1075"/>
        <end position="1088"/>
    </location>
</feature>
<feature type="compositionally biased region" description="Low complexity" evidence="2">
    <location>
        <begin position="107"/>
        <end position="123"/>
    </location>
</feature>
<feature type="compositionally biased region" description="Low complexity" evidence="2">
    <location>
        <begin position="344"/>
        <end position="356"/>
    </location>
</feature>
<feature type="region of interest" description="Disordered" evidence="2">
    <location>
        <begin position="792"/>
        <end position="911"/>
    </location>
</feature>
<gene>
    <name evidence="3" type="ORF">BSAL_83655</name>
</gene>
<evidence type="ECO:0000256" key="2">
    <source>
        <dbReference type="SAM" id="MobiDB-lite"/>
    </source>
</evidence>
<keyword evidence="1" id="KW-0175">Coiled coil</keyword>
<evidence type="ECO:0000313" key="3">
    <source>
        <dbReference type="EMBL" id="CUG71086.1"/>
    </source>
</evidence>
<organism evidence="3 4">
    <name type="scientific">Bodo saltans</name>
    <name type="common">Flagellated protozoan</name>
    <dbReference type="NCBI Taxonomy" id="75058"/>
    <lineage>
        <taxon>Eukaryota</taxon>
        <taxon>Discoba</taxon>
        <taxon>Euglenozoa</taxon>
        <taxon>Kinetoplastea</taxon>
        <taxon>Metakinetoplastina</taxon>
        <taxon>Eubodonida</taxon>
        <taxon>Bodonidae</taxon>
        <taxon>Bodo</taxon>
    </lineage>
</organism>
<evidence type="ECO:0000313" key="4">
    <source>
        <dbReference type="Proteomes" id="UP000051952"/>
    </source>
</evidence>
<name>A0A0S4J6J4_BODSA</name>
<feature type="compositionally biased region" description="Low complexity" evidence="2">
    <location>
        <begin position="226"/>
        <end position="236"/>
    </location>
</feature>
<feature type="compositionally biased region" description="Polar residues" evidence="2">
    <location>
        <begin position="856"/>
        <end position="866"/>
    </location>
</feature>
<dbReference type="AlphaFoldDB" id="A0A0S4J6J4"/>
<feature type="compositionally biased region" description="Polar residues" evidence="2">
    <location>
        <begin position="52"/>
        <end position="74"/>
    </location>
</feature>
<proteinExistence type="predicted"/>
<feature type="coiled-coil region" evidence="1">
    <location>
        <begin position="720"/>
        <end position="754"/>
    </location>
</feature>
<feature type="compositionally biased region" description="Low complexity" evidence="2">
    <location>
        <begin position="381"/>
        <end position="391"/>
    </location>
</feature>
<sequence length="1094" mass="117153">MTQRVLVGEQTRRTQADEEMRAARVAADQKVAAMQHEIMTLLHGGAAPSVTIGSSPALASNSRTPQQNERVSSSARHHPHRLVPSTTPSSRLAMIPSSPLPPPPASPSSSRRPPSQSQQQRPIDSSLKLHYGPRAPVAPFLTTPKVGNSSCGGALRPLPASPASESLAQWLPHIQAPQSSSSPGGGVRTGGASSMCMGSSSPRGGGGGRQTATSAASHMHLHSKPPSRWAASSPAALRRRSDDDDERRLPSSPLPPPPASPSSSRRPPSQSQQQRPIDSSVKLHYGPRAPVAPFLATPKVGNGSSSGALRPLPASPASESLAQWLPHIQAPQPSSSPGGGARTGGVSSMRMGSSSPRGGGGGGRHTATSAASHTHMHSKPPSRWAASSPAALRRRSDDDDEDDNRQHHGFDEMGSATTERDIAQRRWLPQSFLSSNFQSIVKWAEMSFGEALVAQAAVDAASSGQHVGDRGAPLDAATRCDGGGGANAANNEEDEAWRRTYRMKDDAQPSSLLTTAYCAIIDELLWNLPGFQHVWEKMRGEIFSSIFRLKKKDLVGAGGPISGPSHKPEDPNTTVTPTTTTVAAPLSLDIATNEQLRLKWFSRVCGRRATWFDTASAHVIKSHELQQTLDNIHVSLEKYDLIFDIYDRTADRQITERVFRAWKTTTFRAREHNFSLQQVFARLHKRSPVLVAFHGWRRLIYQKKLRSSKDKDATVSAVNDARMKAKAEELDRLQRQLEQETLRLRNNAEREARKHAALVTNHAVEMRELQSCQEEKDAVIMSLEKIDYTTTLEGGTVRSNPLSPPPSQGLLGDRKASKPFTSFRRVPSSVGTTGGAAATTSPPLGVGALLSPPSRRGTTVSINESQPPTPPTASSVSPTPVLHSTASGIEFSKKRVGPDSTITMSIGGGGGGGTAMTAGATVRRAISPVRADLQNLPMHSLFRKLRRETRQKEEWLGLARLVSSVVLRYRVLDVDAPHKNRGASVIAPPADVEAATLPAPEVIRRSASITKPAPVVPQQQQVPRTAQPTTVPRSLPSSSGTASPGSAPLSRQASTRHHSRGGSMFFSPEAGGNSDDGTGSSPSAQQRRSIVKFE</sequence>
<feature type="compositionally biased region" description="Basic and acidic residues" evidence="2">
    <location>
        <begin position="239"/>
        <end position="249"/>
    </location>
</feature>
<reference evidence="4" key="1">
    <citation type="submission" date="2015-09" db="EMBL/GenBank/DDBJ databases">
        <authorList>
            <consortium name="Pathogen Informatics"/>
        </authorList>
    </citation>
    <scope>NUCLEOTIDE SEQUENCE [LARGE SCALE GENOMIC DNA]</scope>
    <source>
        <strain evidence="4">Lake Konstanz</strain>
    </source>
</reference>
<feature type="region of interest" description="Disordered" evidence="2">
    <location>
        <begin position="1009"/>
        <end position="1094"/>
    </location>
</feature>
<accession>A0A0S4J6J4</accession>
<feature type="region of interest" description="Disordered" evidence="2">
    <location>
        <begin position="166"/>
        <end position="418"/>
    </location>
</feature>
<feature type="compositionally biased region" description="Low complexity" evidence="2">
    <location>
        <begin position="1012"/>
        <end position="1050"/>
    </location>
</feature>